<dbReference type="EMBL" id="JAVJIU010000001">
    <property type="protein sequence ID" value="MDR5589333.1"/>
    <property type="molecule type" value="Genomic_DNA"/>
</dbReference>
<dbReference type="Gene3D" id="3.40.50.300">
    <property type="entry name" value="P-loop containing nucleotide triphosphate hydrolases"/>
    <property type="match status" value="1"/>
</dbReference>
<dbReference type="InterPro" id="IPR027417">
    <property type="entry name" value="P-loop_NTPase"/>
</dbReference>
<proteinExistence type="predicted"/>
<sequence>MNNSNHLKKPIIFIGTGRSGTTIFSEIIMRHPDLAYISNYQVKFPKYPVVNLIRIIFENKLWNFKGQKKQLNKISLFNRFAFNPVEGFNIWNNLVGGDKVFSRGFLIDHEISETQIIHTRKYFKNLVRFQGKKRLALKITGPSRISYLLKIFPDAVFINLTRNDIPVISSFLKIPFWQKRGLNKLWWTGAYTQKELNYANSLFHDPILITAFQVKKIKIVTELEINELNPVCKNVSYESFVANPSNILADTLNFLDLTENAKVCFNYLSKLRIEDRNKIDTDYFSEQTLEAINNINLKIENGIA</sequence>
<evidence type="ECO:0000313" key="2">
    <source>
        <dbReference type="Proteomes" id="UP001257234"/>
    </source>
</evidence>
<dbReference type="Proteomes" id="UP001257234">
    <property type="component" value="Unassembled WGS sequence"/>
</dbReference>
<gene>
    <name evidence="1" type="ORF">RE431_01695</name>
</gene>
<dbReference type="RefSeq" id="WP_309560224.1">
    <property type="nucleotide sequence ID" value="NZ_JAVJIU010000001.1"/>
</dbReference>
<organism evidence="1 2">
    <name type="scientific">Christiangramia sediminicola</name>
    <dbReference type="NCBI Taxonomy" id="3073267"/>
    <lineage>
        <taxon>Bacteria</taxon>
        <taxon>Pseudomonadati</taxon>
        <taxon>Bacteroidota</taxon>
        <taxon>Flavobacteriia</taxon>
        <taxon>Flavobacteriales</taxon>
        <taxon>Flavobacteriaceae</taxon>
        <taxon>Christiangramia</taxon>
    </lineage>
</organism>
<dbReference type="SUPFAM" id="SSF52540">
    <property type="entry name" value="P-loop containing nucleoside triphosphate hydrolases"/>
    <property type="match status" value="1"/>
</dbReference>
<keyword evidence="2" id="KW-1185">Reference proteome</keyword>
<evidence type="ECO:0000313" key="1">
    <source>
        <dbReference type="EMBL" id="MDR5589333.1"/>
    </source>
</evidence>
<name>A0ABU1EM52_9FLAO</name>
<comment type="caution">
    <text evidence="1">The sequence shown here is derived from an EMBL/GenBank/DDBJ whole genome shotgun (WGS) entry which is preliminary data.</text>
</comment>
<accession>A0ABU1EM52</accession>
<protein>
    <submittedName>
        <fullName evidence="1">Sulfotransferase</fullName>
    </submittedName>
</protein>
<reference evidence="2" key="1">
    <citation type="submission" date="2023-07" db="EMBL/GenBank/DDBJ databases">
        <title>Christiangramia sp. SM2212., a novel bacterium of the family Flavobacteriaceae isolated from the sea sediment.</title>
        <authorList>
            <person name="Wang J."/>
            <person name="Zhang X."/>
        </authorList>
    </citation>
    <scope>NUCLEOTIDE SEQUENCE [LARGE SCALE GENOMIC DNA]</scope>
    <source>
        <strain evidence="2">SM2212</strain>
    </source>
</reference>
<dbReference type="Pfam" id="PF13469">
    <property type="entry name" value="Sulfotransfer_3"/>
    <property type="match status" value="1"/>
</dbReference>